<name>A0A915L184_ROMCU</name>
<dbReference type="Proteomes" id="UP000887565">
    <property type="component" value="Unplaced"/>
</dbReference>
<dbReference type="AlphaFoldDB" id="A0A915L184"/>
<evidence type="ECO:0000313" key="1">
    <source>
        <dbReference type="Proteomes" id="UP000887565"/>
    </source>
</evidence>
<dbReference type="WBParaSite" id="nRc.2.0.1.t44934-RA">
    <property type="protein sequence ID" value="nRc.2.0.1.t44934-RA"/>
    <property type="gene ID" value="nRc.2.0.1.g44934"/>
</dbReference>
<protein>
    <submittedName>
        <fullName evidence="2">Uncharacterized protein</fullName>
    </submittedName>
</protein>
<proteinExistence type="predicted"/>
<reference evidence="2" key="1">
    <citation type="submission" date="2022-11" db="UniProtKB">
        <authorList>
            <consortium name="WormBaseParasite"/>
        </authorList>
    </citation>
    <scope>IDENTIFICATION</scope>
</reference>
<evidence type="ECO:0000313" key="2">
    <source>
        <dbReference type="WBParaSite" id="nRc.2.0.1.t44934-RA"/>
    </source>
</evidence>
<sequence length="66" mass="7466">MKKGNKIIEEKGNPDELGDGERHFFVRFALGTDSSPPLSLPDLNLDSLHAEQIGKYMDKFMKQTTE</sequence>
<organism evidence="1 2">
    <name type="scientific">Romanomermis culicivorax</name>
    <name type="common">Nematode worm</name>
    <dbReference type="NCBI Taxonomy" id="13658"/>
    <lineage>
        <taxon>Eukaryota</taxon>
        <taxon>Metazoa</taxon>
        <taxon>Ecdysozoa</taxon>
        <taxon>Nematoda</taxon>
        <taxon>Enoplea</taxon>
        <taxon>Dorylaimia</taxon>
        <taxon>Mermithida</taxon>
        <taxon>Mermithoidea</taxon>
        <taxon>Mermithidae</taxon>
        <taxon>Romanomermis</taxon>
    </lineage>
</organism>
<keyword evidence="1" id="KW-1185">Reference proteome</keyword>
<accession>A0A915L184</accession>